<dbReference type="Pfam" id="PF17751">
    <property type="entry name" value="SKICH"/>
    <property type="match status" value="1"/>
</dbReference>
<accession>A0AAJ7SLL2</accession>
<protein>
    <recommendedName>
        <fullName evidence="15">Calcium-binding and coiled-coil domain-containing protein 1</fullName>
    </recommendedName>
</protein>
<evidence type="ECO:0000256" key="3">
    <source>
        <dbReference type="ARBA" id="ARBA00022490"/>
    </source>
</evidence>
<keyword evidence="13" id="KW-0539">Nucleus</keyword>
<keyword evidence="3" id="KW-0963">Cytoplasm</keyword>
<keyword evidence="11" id="KW-0010">Activator</keyword>
<evidence type="ECO:0000256" key="2">
    <source>
        <dbReference type="ARBA" id="ARBA00004496"/>
    </source>
</evidence>
<dbReference type="GO" id="GO:0005737">
    <property type="term" value="C:cytoplasm"/>
    <property type="evidence" value="ECO:0007669"/>
    <property type="project" value="UniProtKB-SubCell"/>
</dbReference>
<dbReference type="RefSeq" id="XP_032801551.1">
    <property type="nucleotide sequence ID" value="XM_032945660.1"/>
</dbReference>
<feature type="coiled-coil region" evidence="18">
    <location>
        <begin position="250"/>
        <end position="298"/>
    </location>
</feature>
<keyword evidence="6" id="KW-0479">Metal-binding</keyword>
<evidence type="ECO:0000256" key="5">
    <source>
        <dbReference type="ARBA" id="ARBA00022687"/>
    </source>
</evidence>
<evidence type="ECO:0000256" key="4">
    <source>
        <dbReference type="ARBA" id="ARBA00022553"/>
    </source>
</evidence>
<dbReference type="GeneID" id="116938512"/>
<dbReference type="Proteomes" id="UP001318040">
    <property type="component" value="Chromosome 4"/>
</dbReference>
<evidence type="ECO:0000313" key="24">
    <source>
        <dbReference type="RefSeq" id="XP_032801551.1"/>
    </source>
</evidence>
<evidence type="ECO:0000256" key="16">
    <source>
        <dbReference type="ARBA" id="ARBA00045799"/>
    </source>
</evidence>
<keyword evidence="10 18" id="KW-0175">Coiled coil</keyword>
<dbReference type="PROSITE" id="PS51905">
    <property type="entry name" value="ZF_UBZ1"/>
    <property type="match status" value="1"/>
</dbReference>
<dbReference type="InterPro" id="IPR041641">
    <property type="entry name" value="CALCOCO1/2_Zn_UBZ1"/>
</dbReference>
<dbReference type="GO" id="GO:0008270">
    <property type="term" value="F:zinc ion binding"/>
    <property type="evidence" value="ECO:0007669"/>
    <property type="project" value="UniProtKB-KW"/>
</dbReference>
<comment type="similarity">
    <text evidence="14">Belongs to the CALCOCO family.</text>
</comment>
<feature type="compositionally biased region" description="Pro residues" evidence="19">
    <location>
        <begin position="529"/>
        <end position="555"/>
    </location>
</feature>
<evidence type="ECO:0000256" key="17">
    <source>
        <dbReference type="PROSITE-ProRule" id="PRU01253"/>
    </source>
</evidence>
<dbReference type="InterPro" id="IPR012852">
    <property type="entry name" value="CALCOCO1-like"/>
</dbReference>
<gene>
    <name evidence="22 23 24" type="primary">LOC116938512</name>
</gene>
<evidence type="ECO:0000256" key="10">
    <source>
        <dbReference type="ARBA" id="ARBA00023054"/>
    </source>
</evidence>
<evidence type="ECO:0000256" key="6">
    <source>
        <dbReference type="ARBA" id="ARBA00022723"/>
    </source>
</evidence>
<evidence type="ECO:0000256" key="9">
    <source>
        <dbReference type="ARBA" id="ARBA00023015"/>
    </source>
</evidence>
<evidence type="ECO:0000256" key="13">
    <source>
        <dbReference type="ARBA" id="ARBA00023242"/>
    </source>
</evidence>
<evidence type="ECO:0000256" key="7">
    <source>
        <dbReference type="ARBA" id="ARBA00022771"/>
    </source>
</evidence>
<feature type="region of interest" description="Disordered" evidence="19">
    <location>
        <begin position="518"/>
        <end position="568"/>
    </location>
</feature>
<dbReference type="GO" id="GO:0005634">
    <property type="term" value="C:nucleus"/>
    <property type="evidence" value="ECO:0007669"/>
    <property type="project" value="UniProtKB-SubCell"/>
</dbReference>
<keyword evidence="21" id="KW-1185">Reference proteome</keyword>
<evidence type="ECO:0000256" key="11">
    <source>
        <dbReference type="ARBA" id="ARBA00023159"/>
    </source>
</evidence>
<dbReference type="PANTHER" id="PTHR31915">
    <property type="entry name" value="SKICH DOMAIN-CONTAINING PROTEIN"/>
    <property type="match status" value="1"/>
</dbReference>
<keyword evidence="8" id="KW-0862">Zinc</keyword>
<evidence type="ECO:0000256" key="19">
    <source>
        <dbReference type="SAM" id="MobiDB-lite"/>
    </source>
</evidence>
<dbReference type="InterPro" id="IPR051002">
    <property type="entry name" value="UBA_autophagy_assoc_protein"/>
</dbReference>
<evidence type="ECO:0000256" key="8">
    <source>
        <dbReference type="ARBA" id="ARBA00022833"/>
    </source>
</evidence>
<organism evidence="21 22">
    <name type="scientific">Petromyzon marinus</name>
    <name type="common">Sea lamprey</name>
    <dbReference type="NCBI Taxonomy" id="7757"/>
    <lineage>
        <taxon>Eukaryota</taxon>
        <taxon>Metazoa</taxon>
        <taxon>Chordata</taxon>
        <taxon>Craniata</taxon>
        <taxon>Vertebrata</taxon>
        <taxon>Cyclostomata</taxon>
        <taxon>Hyperoartia</taxon>
        <taxon>Petromyzontiformes</taxon>
        <taxon>Petromyzontidae</taxon>
        <taxon>Petromyzon</taxon>
    </lineage>
</organism>
<dbReference type="GO" id="GO:0045944">
    <property type="term" value="P:positive regulation of transcription by RNA polymerase II"/>
    <property type="evidence" value="ECO:0007669"/>
    <property type="project" value="TreeGrafter"/>
</dbReference>
<feature type="coiled-coil region" evidence="18">
    <location>
        <begin position="159"/>
        <end position="221"/>
    </location>
</feature>
<evidence type="ECO:0000259" key="20">
    <source>
        <dbReference type="PROSITE" id="PS51905"/>
    </source>
</evidence>
<comment type="subcellular location">
    <subcellularLocation>
        <location evidence="2">Cytoplasm</location>
    </subcellularLocation>
    <subcellularLocation>
        <location evidence="1">Nucleus</location>
    </subcellularLocation>
</comment>
<dbReference type="GO" id="GO:0003713">
    <property type="term" value="F:transcription coactivator activity"/>
    <property type="evidence" value="ECO:0007669"/>
    <property type="project" value="TreeGrafter"/>
</dbReference>
<evidence type="ECO:0000313" key="22">
    <source>
        <dbReference type="RefSeq" id="XP_032801549.1"/>
    </source>
</evidence>
<name>A0AAJ7SLL2_PETMA</name>
<keyword evidence="7 17" id="KW-0863">Zinc-finger</keyword>
<evidence type="ECO:0000256" key="15">
    <source>
        <dbReference type="ARBA" id="ARBA00040932"/>
    </source>
</evidence>
<dbReference type="AlphaFoldDB" id="A0AAJ7SLL2"/>
<dbReference type="PANTHER" id="PTHR31915:SF5">
    <property type="entry name" value="CALCIUM-BINDING AND COILED-COIL DOMAIN-CONTAINING PROTEIN 1"/>
    <property type="match status" value="1"/>
</dbReference>
<evidence type="ECO:0000256" key="14">
    <source>
        <dbReference type="ARBA" id="ARBA00037963"/>
    </source>
</evidence>
<keyword evidence="5" id="KW-0879">Wnt signaling pathway</keyword>
<dbReference type="RefSeq" id="XP_032801549.1">
    <property type="nucleotide sequence ID" value="XM_032945658.1"/>
</dbReference>
<evidence type="ECO:0000256" key="12">
    <source>
        <dbReference type="ARBA" id="ARBA00023163"/>
    </source>
</evidence>
<dbReference type="Pfam" id="PF07888">
    <property type="entry name" value="CALCOCO1"/>
    <property type="match status" value="1"/>
</dbReference>
<evidence type="ECO:0000313" key="21">
    <source>
        <dbReference type="Proteomes" id="UP001318040"/>
    </source>
</evidence>
<dbReference type="Gene3D" id="2.60.40.2840">
    <property type="match status" value="1"/>
</dbReference>
<dbReference type="Gene3D" id="6.20.250.40">
    <property type="match status" value="1"/>
</dbReference>
<evidence type="ECO:0000313" key="23">
    <source>
        <dbReference type="RefSeq" id="XP_032801550.1"/>
    </source>
</evidence>
<dbReference type="GO" id="GO:0016055">
    <property type="term" value="P:Wnt signaling pathway"/>
    <property type="evidence" value="ECO:0007669"/>
    <property type="project" value="UniProtKB-KW"/>
</dbReference>
<feature type="region of interest" description="Disordered" evidence="19">
    <location>
        <begin position="1"/>
        <end position="20"/>
    </location>
</feature>
<dbReference type="KEGG" id="pmrn:116938512"/>
<keyword evidence="9" id="KW-0805">Transcription regulation</keyword>
<proteinExistence type="inferred from homology"/>
<dbReference type="RefSeq" id="XP_032801550.1">
    <property type="nucleotide sequence ID" value="XM_032945659.1"/>
</dbReference>
<dbReference type="Pfam" id="PF18112">
    <property type="entry name" value="Zn-C2H2_12"/>
    <property type="match status" value="1"/>
</dbReference>
<keyword evidence="12" id="KW-0804">Transcription</keyword>
<sequence length="714" mass="79864">MEQPQEPPTGSGSGGGEDSGARHLSLAVFHNVPPAYIPEVAIECHYSLAPELHPHTKDWVGIFKEGWRRPRDYVTFLWSPLPEERGEQGKPAECSVQFQAYYLPREDGHSYCFCYVSHEGRVCGVSTPFRFRRPRHSGPDELLAMEEDALDVLVVTTRSELLQKRLLELQEEGAELRQLQLALEEERGELQEKLVTLEATLRDEKDERDVLGQELAALRVREAELGAECERGRHSQEEALARLHLLESDIAALSSKLLAKETHIDRLKDQLRKLGVENEQLRSQMKKVLEEKELYKEHLRGREVEEKELLEELGALRERLSVREAESASCHQEVSSCREQLVQAARDQEELARVREELRVALDQLGSGEQRLVLLGEELARAASARDSAIAELYRQRLDGDSVRGQLVAAERAAHESREAWEVERDALVHQAQEVKDRVAGMSENIHKLLQSLQEERLLNSGLQRKLKETEECGKVQLSEKLRELREMKAALAVLRNEKQTLEVDRQRLQEHVKELERGGEAKAVAAPVVPPRATPPCPPPGAPGPHGPHGPPGAPAAQPSMGGYLPGPLRPYSESCTEKPAAVKEKPPLELGGVERKTLQDLERVPDVTAARPAPRGAHVVCSQPGPSSPRLDSMFDWPDSLAGFGDEDEAMKLSCSPPLSPLSRHLQYLDFESLAAEPPLSSRAEHKECPQCGMVFPPAYDHSLFEKHVSKH</sequence>
<evidence type="ECO:0000256" key="18">
    <source>
        <dbReference type="SAM" id="Coils"/>
    </source>
</evidence>
<feature type="domain" description="UBZ1-type" evidence="20">
    <location>
        <begin position="688"/>
        <end position="714"/>
    </location>
</feature>
<reference evidence="22 23" key="1">
    <citation type="submission" date="2025-04" db="UniProtKB">
        <authorList>
            <consortium name="RefSeq"/>
        </authorList>
    </citation>
    <scope>IDENTIFICATION</scope>
    <source>
        <tissue evidence="22 23">Sperm</tissue>
    </source>
</reference>
<dbReference type="InterPro" id="IPR041611">
    <property type="entry name" value="SKICH"/>
</dbReference>
<keyword evidence="4" id="KW-0597">Phosphoprotein</keyword>
<comment type="function">
    <text evidence="16">Functions as a coactivator for aryl hydrocarbon and nuclear receptors (NR). Recruited to promoters through its contact with the N-terminal basic helix-loop-helix-Per-Arnt-Sim (PAS) domain of transcription factors or coactivators, such as NCOA2. During ER-activation acts synergistically in combination with other NCOA2-binding proteins, such as EP300, CREBBP and CARM1. Involved in the transcriptional activation of target genes in the Wnt/CTNNB1 pathway. Functions as a secondary coactivator in LEF1-mediated transcriptional activation via its interaction with CTNNB1. Coactivator function for nuclear receptors and LEF1/CTNNB1 involves differential utilization of two different activation regions. In association with CCAR1 enhances GATA1- and MED1-mediated transcriptional activation from the gamma-globin promoter during erythroid differentiation of K562 erythroleukemia cells.</text>
</comment>
<evidence type="ECO:0000256" key="1">
    <source>
        <dbReference type="ARBA" id="ARBA00004123"/>
    </source>
</evidence>